<dbReference type="EMBL" id="CAJHNH020000669">
    <property type="protein sequence ID" value="CAG5119219.1"/>
    <property type="molecule type" value="Genomic_DNA"/>
</dbReference>
<evidence type="ECO:0000256" key="5">
    <source>
        <dbReference type="ARBA" id="ARBA00023136"/>
    </source>
</evidence>
<evidence type="ECO:0000256" key="1">
    <source>
        <dbReference type="ARBA" id="ARBA00004141"/>
    </source>
</evidence>
<name>A0A8S3YQ83_9EUPU</name>
<protein>
    <recommendedName>
        <fullName evidence="7">Palmitoyltransferase</fullName>
        <ecNumber evidence="7">2.3.1.225</ecNumber>
    </recommendedName>
</protein>
<feature type="transmembrane region" description="Helical" evidence="7">
    <location>
        <begin position="387"/>
        <end position="404"/>
    </location>
</feature>
<dbReference type="OrthoDB" id="302728at2759"/>
<dbReference type="AlphaFoldDB" id="A0A8S3YQ83"/>
<dbReference type="InterPro" id="IPR001594">
    <property type="entry name" value="Palmitoyltrfase_DHHC"/>
</dbReference>
<dbReference type="EC" id="2.3.1.225" evidence="7"/>
<evidence type="ECO:0000256" key="2">
    <source>
        <dbReference type="ARBA" id="ARBA00022679"/>
    </source>
</evidence>
<dbReference type="PANTHER" id="PTHR12246">
    <property type="entry name" value="PALMITOYLTRANSFERASE ZDHHC16"/>
    <property type="match status" value="1"/>
</dbReference>
<organism evidence="10 11">
    <name type="scientific">Candidula unifasciata</name>
    <dbReference type="NCBI Taxonomy" id="100452"/>
    <lineage>
        <taxon>Eukaryota</taxon>
        <taxon>Metazoa</taxon>
        <taxon>Spiralia</taxon>
        <taxon>Lophotrochozoa</taxon>
        <taxon>Mollusca</taxon>
        <taxon>Gastropoda</taxon>
        <taxon>Heterobranchia</taxon>
        <taxon>Euthyneura</taxon>
        <taxon>Panpulmonata</taxon>
        <taxon>Eupulmonata</taxon>
        <taxon>Stylommatophora</taxon>
        <taxon>Helicina</taxon>
        <taxon>Helicoidea</taxon>
        <taxon>Geomitridae</taxon>
        <taxon>Candidula</taxon>
    </lineage>
</organism>
<evidence type="ECO:0000256" key="3">
    <source>
        <dbReference type="ARBA" id="ARBA00022692"/>
    </source>
</evidence>
<dbReference type="PROSITE" id="PS50216">
    <property type="entry name" value="DHHC"/>
    <property type="match status" value="1"/>
</dbReference>
<dbReference type="Pfam" id="PF01529">
    <property type="entry name" value="DHHC"/>
    <property type="match status" value="1"/>
</dbReference>
<evidence type="ECO:0000259" key="9">
    <source>
        <dbReference type="Pfam" id="PF01529"/>
    </source>
</evidence>
<evidence type="ECO:0000256" key="6">
    <source>
        <dbReference type="ARBA" id="ARBA00023315"/>
    </source>
</evidence>
<evidence type="ECO:0000256" key="4">
    <source>
        <dbReference type="ARBA" id="ARBA00022989"/>
    </source>
</evidence>
<keyword evidence="6 7" id="KW-0012">Acyltransferase</keyword>
<accession>A0A8S3YQ83</accession>
<evidence type="ECO:0000256" key="8">
    <source>
        <dbReference type="SAM" id="MobiDB-lite"/>
    </source>
</evidence>
<feature type="transmembrane region" description="Helical" evidence="7">
    <location>
        <begin position="274"/>
        <end position="299"/>
    </location>
</feature>
<feature type="region of interest" description="Disordered" evidence="8">
    <location>
        <begin position="1"/>
        <end position="28"/>
    </location>
</feature>
<comment type="catalytic activity">
    <reaction evidence="7">
        <text>L-cysteinyl-[protein] + hexadecanoyl-CoA = S-hexadecanoyl-L-cysteinyl-[protein] + CoA</text>
        <dbReference type="Rhea" id="RHEA:36683"/>
        <dbReference type="Rhea" id="RHEA-COMP:10131"/>
        <dbReference type="Rhea" id="RHEA-COMP:11032"/>
        <dbReference type="ChEBI" id="CHEBI:29950"/>
        <dbReference type="ChEBI" id="CHEBI:57287"/>
        <dbReference type="ChEBI" id="CHEBI:57379"/>
        <dbReference type="ChEBI" id="CHEBI:74151"/>
        <dbReference type="EC" id="2.3.1.225"/>
    </reaction>
</comment>
<keyword evidence="3 7" id="KW-0812">Transmembrane</keyword>
<dbReference type="GO" id="GO:0016020">
    <property type="term" value="C:membrane"/>
    <property type="evidence" value="ECO:0007669"/>
    <property type="project" value="UniProtKB-SubCell"/>
</dbReference>
<comment type="domain">
    <text evidence="7">The DHHC domain is required for palmitoyltransferase activity.</text>
</comment>
<sequence length="421" mass="49707">MEDSNLFFTDTSPESLEMDRDDKPPFRQPQLESLSHKLQAHYKRRFGSSKVEVPPNPLPPELFGRIALPLFLLTVFSSLKLTLFDIIPLLYAGQDGAVFLQRCLCCFLFMEIMINWLGIRYVDSSYQKYIKTDANFPSAEQNFANEKMYLEKEAESVNQWMIEQNEQVNSRSIADLISVSENSKVNLLLQQEKKNRPETHLDIINLMTPKPVIKRIGKTVTESYPYWSWVPCYACRRTRPPRCHHCPLCKTCILKRNHHCFFAGSCIGYRNHRFFIVFLFWALIGCVYATLHVITYISLELWSQMSYSDIFFPVAVIRWIFGYLSFHTLLLMITVTFLIMFIFITTGYLFSEFRNISQGLTTFEKLCLKRSLEIRDTRRLNQKIRAIFGRYWLLNFVFPTHFFLKPEEDPIYWPHIQIIKH</sequence>
<evidence type="ECO:0000256" key="7">
    <source>
        <dbReference type="RuleBase" id="RU079119"/>
    </source>
</evidence>
<feature type="transmembrane region" description="Helical" evidence="7">
    <location>
        <begin position="99"/>
        <end position="119"/>
    </location>
</feature>
<feature type="transmembrane region" description="Helical" evidence="7">
    <location>
        <begin position="319"/>
        <end position="350"/>
    </location>
</feature>
<feature type="transmembrane region" description="Helical" evidence="7">
    <location>
        <begin position="70"/>
        <end position="93"/>
    </location>
</feature>
<keyword evidence="2 7" id="KW-0808">Transferase</keyword>
<comment type="subcellular location">
    <subcellularLocation>
        <location evidence="1">Membrane</location>
        <topology evidence="1">Multi-pass membrane protein</topology>
    </subcellularLocation>
</comment>
<evidence type="ECO:0000313" key="11">
    <source>
        <dbReference type="Proteomes" id="UP000678393"/>
    </source>
</evidence>
<dbReference type="InterPro" id="IPR039859">
    <property type="entry name" value="PFA4/ZDH16/20/ERF2-like"/>
</dbReference>
<keyword evidence="5 7" id="KW-0472">Membrane</keyword>
<feature type="compositionally biased region" description="Polar residues" evidence="8">
    <location>
        <begin position="1"/>
        <end position="14"/>
    </location>
</feature>
<dbReference type="Proteomes" id="UP000678393">
    <property type="component" value="Unassembled WGS sequence"/>
</dbReference>
<keyword evidence="11" id="KW-1185">Reference proteome</keyword>
<keyword evidence="4 7" id="KW-1133">Transmembrane helix</keyword>
<gene>
    <name evidence="10" type="ORF">CUNI_LOCUS4777</name>
</gene>
<evidence type="ECO:0000313" key="10">
    <source>
        <dbReference type="EMBL" id="CAG5119219.1"/>
    </source>
</evidence>
<comment type="similarity">
    <text evidence="7">Belongs to the DHHC palmitoyltransferase family.</text>
</comment>
<reference evidence="10" key="1">
    <citation type="submission" date="2021-04" db="EMBL/GenBank/DDBJ databases">
        <authorList>
            <consortium name="Molecular Ecology Group"/>
        </authorList>
    </citation>
    <scope>NUCLEOTIDE SEQUENCE</scope>
</reference>
<feature type="domain" description="Palmitoyltransferase DHHC" evidence="9">
    <location>
        <begin position="231"/>
        <end position="366"/>
    </location>
</feature>
<proteinExistence type="inferred from homology"/>
<dbReference type="GO" id="GO:0019706">
    <property type="term" value="F:protein-cysteine S-palmitoyltransferase activity"/>
    <property type="evidence" value="ECO:0007669"/>
    <property type="project" value="UniProtKB-EC"/>
</dbReference>
<comment type="caution">
    <text evidence="10">The sequence shown here is derived from an EMBL/GenBank/DDBJ whole genome shotgun (WGS) entry which is preliminary data.</text>
</comment>